<evidence type="ECO:0000313" key="3">
    <source>
        <dbReference type="Proteomes" id="UP001199106"/>
    </source>
</evidence>
<feature type="coiled-coil region" evidence="1">
    <location>
        <begin position="57"/>
        <end position="84"/>
    </location>
</feature>
<comment type="caution">
    <text evidence="2">The sequence shown here is derived from an EMBL/GenBank/DDBJ whole genome shotgun (WGS) entry which is preliminary data.</text>
</comment>
<evidence type="ECO:0000256" key="1">
    <source>
        <dbReference type="SAM" id="Coils"/>
    </source>
</evidence>
<name>A0AAD4F8T2_9PLEO</name>
<protein>
    <submittedName>
        <fullName evidence="2">Uncharacterized protein</fullName>
    </submittedName>
</protein>
<accession>A0AAD4F8T2</accession>
<sequence length="264" mass="30379">MAPRRTQALPQLVVQYASPSLAINHGVQSSRSLTIIGELGRANSNIHAAAASYNGHLSYIQNQMQRLQDEHDQSLKQKDSTIAQLDWDLHQLKGANASLSNESTGKDATIAQMKYDVHKLKFASESSLTALIKDVRRHERQILSLLCTLEKERTDYKTKLNDLSAAHAKDLAIVNRNHVQQLVEVGVKRKEEITRVKMWREKNRPRPNELSRILERQRRSALQAEMGRVQEEAELRNLWNEARFQELEREKNEVEHQLAKVQRQ</sequence>
<evidence type="ECO:0000313" key="2">
    <source>
        <dbReference type="EMBL" id="KAG9185617.1"/>
    </source>
</evidence>
<keyword evidence="1" id="KW-0175">Coiled coil</keyword>
<gene>
    <name evidence="2" type="ORF">G6011_06948</name>
</gene>
<dbReference type="EMBL" id="JAANER010000010">
    <property type="protein sequence ID" value="KAG9185617.1"/>
    <property type="molecule type" value="Genomic_DNA"/>
</dbReference>
<reference evidence="2" key="1">
    <citation type="submission" date="2021-07" db="EMBL/GenBank/DDBJ databases">
        <title>Genome Resource of American Ginseng Black Spot Pathogen Alternaria panax.</title>
        <authorList>
            <person name="Qiu C."/>
            <person name="Wang W."/>
            <person name="Liu Z."/>
        </authorList>
    </citation>
    <scope>NUCLEOTIDE SEQUENCE</scope>
    <source>
        <strain evidence="2">BNCC115425</strain>
    </source>
</reference>
<dbReference type="Proteomes" id="UP001199106">
    <property type="component" value="Unassembled WGS sequence"/>
</dbReference>
<organism evidence="2 3">
    <name type="scientific">Alternaria panax</name>
    <dbReference type="NCBI Taxonomy" id="48097"/>
    <lineage>
        <taxon>Eukaryota</taxon>
        <taxon>Fungi</taxon>
        <taxon>Dikarya</taxon>
        <taxon>Ascomycota</taxon>
        <taxon>Pezizomycotina</taxon>
        <taxon>Dothideomycetes</taxon>
        <taxon>Pleosporomycetidae</taxon>
        <taxon>Pleosporales</taxon>
        <taxon>Pleosporineae</taxon>
        <taxon>Pleosporaceae</taxon>
        <taxon>Alternaria</taxon>
        <taxon>Alternaria sect. Panax</taxon>
    </lineage>
</organism>
<proteinExistence type="predicted"/>
<dbReference type="AlphaFoldDB" id="A0AAD4F8T2"/>
<keyword evidence="3" id="KW-1185">Reference proteome</keyword>